<dbReference type="CDD" id="cd02801">
    <property type="entry name" value="DUS_like_FMN"/>
    <property type="match status" value="1"/>
</dbReference>
<keyword evidence="7 9" id="KW-0694">RNA-binding</keyword>
<comment type="function">
    <text evidence="9">Catalyzes the synthesis of 5,6-dihydrouridine (D), a modified base found in the D-loop of most tRNAs, via the reduction of the C5-C6 double bond in target uridines. Specifically modifies U16 in tRNAs.</text>
</comment>
<dbReference type="Gene3D" id="1.20.225.30">
    <property type="entry name" value="Dihydrouridine synthase, C-terminal recognition domain"/>
    <property type="match status" value="1"/>
</dbReference>
<feature type="site" description="Interacts with tRNA; defines subfamily-specific binding signature" evidence="9">
    <location>
        <position position="35"/>
    </location>
</feature>
<comment type="cofactor">
    <cofactor evidence="1 9 10 12">
        <name>FMN</name>
        <dbReference type="ChEBI" id="CHEBI:58210"/>
    </cofactor>
</comment>
<keyword evidence="2 9" id="KW-0820">tRNA-binding</keyword>
<dbReference type="AlphaFoldDB" id="A0A9E8KRL8"/>
<comment type="catalytic activity">
    <reaction evidence="9">
        <text>5,6-dihydrouridine(16) in tRNA + NADP(+) = uridine(16) in tRNA + NADPH + H(+)</text>
        <dbReference type="Rhea" id="RHEA:53376"/>
        <dbReference type="Rhea" id="RHEA-COMP:13543"/>
        <dbReference type="Rhea" id="RHEA-COMP:13544"/>
        <dbReference type="ChEBI" id="CHEBI:15378"/>
        <dbReference type="ChEBI" id="CHEBI:57783"/>
        <dbReference type="ChEBI" id="CHEBI:58349"/>
        <dbReference type="ChEBI" id="CHEBI:65315"/>
        <dbReference type="ChEBI" id="CHEBI:74443"/>
    </reaction>
</comment>
<proteinExistence type="inferred from homology"/>
<evidence type="ECO:0000256" key="9">
    <source>
        <dbReference type="HAMAP-Rule" id="MF_02043"/>
    </source>
</evidence>
<gene>
    <name evidence="9" type="primary">dusC</name>
    <name evidence="14" type="ORF">NNL22_08125</name>
</gene>
<comment type="similarity">
    <text evidence="9">Belongs to the Dus family. DusC subfamily.</text>
</comment>
<dbReference type="EMBL" id="CP101527">
    <property type="protein sequence ID" value="UZW76535.1"/>
    <property type="molecule type" value="Genomic_DNA"/>
</dbReference>
<dbReference type="InterPro" id="IPR018517">
    <property type="entry name" value="tRNA_hU_synthase_CS"/>
</dbReference>
<keyword evidence="4 9" id="KW-0288">FMN</keyword>
<feature type="binding site" evidence="9">
    <location>
        <begin position="199"/>
        <end position="201"/>
    </location>
    <ligand>
        <name>FMN</name>
        <dbReference type="ChEBI" id="CHEBI:58210"/>
    </ligand>
</feature>
<dbReference type="KEGG" id="asem:NNL22_08125"/>
<feature type="binding site" evidence="9 12">
    <location>
        <begin position="223"/>
        <end position="224"/>
    </location>
    <ligand>
        <name>FMN</name>
        <dbReference type="ChEBI" id="CHEBI:58210"/>
    </ligand>
</feature>
<dbReference type="Pfam" id="PF01207">
    <property type="entry name" value="Dus"/>
    <property type="match status" value="1"/>
</dbReference>
<evidence type="ECO:0000259" key="13">
    <source>
        <dbReference type="Pfam" id="PF01207"/>
    </source>
</evidence>
<comment type="similarity">
    <text evidence="10">Belongs to the dus family.</text>
</comment>
<comment type="catalytic activity">
    <reaction evidence="9">
        <text>5,6-dihydrouridine(16) in tRNA + NAD(+) = uridine(16) in tRNA + NADH + H(+)</text>
        <dbReference type="Rhea" id="RHEA:53380"/>
        <dbReference type="Rhea" id="RHEA-COMP:13543"/>
        <dbReference type="Rhea" id="RHEA-COMP:13544"/>
        <dbReference type="ChEBI" id="CHEBI:15378"/>
        <dbReference type="ChEBI" id="CHEBI:57540"/>
        <dbReference type="ChEBI" id="CHEBI:57945"/>
        <dbReference type="ChEBI" id="CHEBI:65315"/>
        <dbReference type="ChEBI" id="CHEBI:74443"/>
    </reaction>
</comment>
<protein>
    <recommendedName>
        <fullName evidence="9">tRNA-dihydrouridine(16) synthase</fullName>
        <ecNumber evidence="9">1.3.1.-</ecNumber>
    </recommendedName>
    <alternativeName>
        <fullName evidence="9">U16-specific dihydrouridine synthase</fullName>
        <shortName evidence="9">U16-specific Dus</shortName>
    </alternativeName>
    <alternativeName>
        <fullName evidence="9">tRNA-dihydrouridine synthase C</fullName>
    </alternativeName>
</protein>
<dbReference type="InterPro" id="IPR001269">
    <property type="entry name" value="DUS_fam"/>
</dbReference>
<dbReference type="InterPro" id="IPR032886">
    <property type="entry name" value="DusC"/>
</dbReference>
<keyword evidence="5 9" id="KW-0819">tRNA processing</keyword>
<evidence type="ECO:0000256" key="8">
    <source>
        <dbReference type="ARBA" id="ARBA00023002"/>
    </source>
</evidence>
<feature type="binding site" evidence="9 12">
    <location>
        <position position="139"/>
    </location>
    <ligand>
        <name>FMN</name>
        <dbReference type="ChEBI" id="CHEBI:58210"/>
    </ligand>
</feature>
<evidence type="ECO:0000256" key="5">
    <source>
        <dbReference type="ARBA" id="ARBA00022694"/>
    </source>
</evidence>
<feature type="active site" description="Proton donor" evidence="9 11">
    <location>
        <position position="98"/>
    </location>
</feature>
<dbReference type="PANTHER" id="PTHR11082">
    <property type="entry name" value="TRNA-DIHYDROURIDINE SYNTHASE"/>
    <property type="match status" value="1"/>
</dbReference>
<feature type="binding site" evidence="12">
    <location>
        <position position="168"/>
    </location>
    <ligand>
        <name>FMN</name>
        <dbReference type="ChEBI" id="CHEBI:58210"/>
    </ligand>
</feature>
<keyword evidence="15" id="KW-1185">Reference proteome</keyword>
<evidence type="ECO:0000256" key="2">
    <source>
        <dbReference type="ARBA" id="ARBA00022555"/>
    </source>
</evidence>
<dbReference type="InterPro" id="IPR035587">
    <property type="entry name" value="DUS-like_FMN-bd"/>
</dbReference>
<dbReference type="SUPFAM" id="SSF51395">
    <property type="entry name" value="FMN-linked oxidoreductases"/>
    <property type="match status" value="1"/>
</dbReference>
<organism evidence="14 15">
    <name type="scientific">Alkalimarinus sediminis</name>
    <dbReference type="NCBI Taxonomy" id="1632866"/>
    <lineage>
        <taxon>Bacteria</taxon>
        <taxon>Pseudomonadati</taxon>
        <taxon>Pseudomonadota</taxon>
        <taxon>Gammaproteobacteria</taxon>
        <taxon>Alteromonadales</taxon>
        <taxon>Alteromonadaceae</taxon>
        <taxon>Alkalimarinus</taxon>
    </lineage>
</organism>
<evidence type="ECO:0000313" key="15">
    <source>
        <dbReference type="Proteomes" id="UP001164472"/>
    </source>
</evidence>
<keyword evidence="12" id="KW-0547">Nucleotide-binding</keyword>
<keyword evidence="3 9" id="KW-0285">Flavoprotein</keyword>
<feature type="site" description="Interacts with tRNA; defines subfamily-specific binding signature" evidence="9">
    <location>
        <position position="276"/>
    </location>
</feature>
<feature type="site" description="Interacts with tRNA" evidence="9">
    <location>
        <position position="283"/>
    </location>
</feature>
<dbReference type="PIRSF" id="PIRSF006621">
    <property type="entry name" value="Dus"/>
    <property type="match status" value="1"/>
</dbReference>
<dbReference type="GO" id="GO:0010181">
    <property type="term" value="F:FMN binding"/>
    <property type="evidence" value="ECO:0007669"/>
    <property type="project" value="UniProtKB-UniRule"/>
</dbReference>
<evidence type="ECO:0000256" key="7">
    <source>
        <dbReference type="ARBA" id="ARBA00022884"/>
    </source>
</evidence>
<dbReference type="Gene3D" id="3.20.20.70">
    <property type="entry name" value="Aldolase class I"/>
    <property type="match status" value="1"/>
</dbReference>
<dbReference type="PANTHER" id="PTHR11082:SF26">
    <property type="entry name" value="TRNA-DIHYDROURIDINE(16) SYNTHASE"/>
    <property type="match status" value="1"/>
</dbReference>
<dbReference type="GO" id="GO:0000049">
    <property type="term" value="F:tRNA binding"/>
    <property type="evidence" value="ECO:0007669"/>
    <property type="project" value="UniProtKB-UniRule"/>
</dbReference>
<keyword evidence="6 9" id="KW-0521">NADP</keyword>
<dbReference type="PROSITE" id="PS01136">
    <property type="entry name" value="UPF0034"/>
    <property type="match status" value="1"/>
</dbReference>
<evidence type="ECO:0000256" key="12">
    <source>
        <dbReference type="PIRSR" id="PIRSR006621-2"/>
    </source>
</evidence>
<sequence>MRIFLAPMDGLTDDIMRHLLTRVGGIDVCVTEFVRITNTLLPKKVFYRASPELLNSGKTVSGVPVRLQLLGSDPVCLAENAALAASLGAPAIDLNFGCPAKTVNRSNGGAVLLREPENLYKIVKSVKSALNGSTPLTAKMRLGYDDKSLALECASAIEDAGADELIIHARTKTEGYRPPAYWDWIAKIREVVSLPVVANGEIWSVQDYLRCKEQSACNDVMIGRGLISNPNLAKQCKLVSDGEPFNPIAWPDVVALLIEFFELTLAKMGEKHATGRIKQWLRYLSREFTEAEALFLTIRQDKTPQLITDKLKVCQAKVLNA</sequence>
<dbReference type="HAMAP" id="MF_02043">
    <property type="entry name" value="DusC_subfam"/>
    <property type="match status" value="1"/>
</dbReference>
<accession>A0A9E8KRL8</accession>
<evidence type="ECO:0000256" key="4">
    <source>
        <dbReference type="ARBA" id="ARBA00022643"/>
    </source>
</evidence>
<feature type="site" description="Interacts with tRNA" evidence="9">
    <location>
        <position position="95"/>
    </location>
</feature>
<evidence type="ECO:0000256" key="11">
    <source>
        <dbReference type="PIRSR" id="PIRSR006621-1"/>
    </source>
</evidence>
<reference evidence="14" key="1">
    <citation type="submission" date="2022-07" db="EMBL/GenBank/DDBJ databases">
        <title>Alkalimarinus sp. nov., isolated from gut of a Alitta virens.</title>
        <authorList>
            <person name="Yang A.I."/>
            <person name="Shin N.-R."/>
        </authorList>
    </citation>
    <scope>NUCLEOTIDE SEQUENCE</scope>
    <source>
        <strain evidence="14">FA028</strain>
    </source>
</reference>
<feature type="domain" description="DUS-like FMN-binding" evidence="13">
    <location>
        <begin position="5"/>
        <end position="292"/>
    </location>
</feature>
<dbReference type="InterPro" id="IPR042270">
    <property type="entry name" value="DusC_C"/>
</dbReference>
<dbReference type="InterPro" id="IPR013785">
    <property type="entry name" value="Aldolase_TIM"/>
</dbReference>
<name>A0A9E8KRL8_9ALTE</name>
<evidence type="ECO:0000256" key="6">
    <source>
        <dbReference type="ARBA" id="ARBA00022857"/>
    </source>
</evidence>
<evidence type="ECO:0000256" key="10">
    <source>
        <dbReference type="PIRNR" id="PIRNR006621"/>
    </source>
</evidence>
<feature type="site" description="Interacts with tRNA; defines subfamily-specific binding signature" evidence="9">
    <location>
        <position position="278"/>
    </location>
</feature>
<feature type="site" description="Interacts with tRNA" evidence="9">
    <location>
        <position position="176"/>
    </location>
</feature>
<feature type="site" description="Interacts with tRNA; defines subfamily-specific binding signature" evidence="9">
    <location>
        <position position="299"/>
    </location>
</feature>
<feature type="binding site" evidence="9 12">
    <location>
        <position position="68"/>
    </location>
    <ligand>
        <name>FMN</name>
        <dbReference type="ChEBI" id="CHEBI:58210"/>
    </ligand>
</feature>
<keyword evidence="8 9" id="KW-0560">Oxidoreductase</keyword>
<dbReference type="Proteomes" id="UP001164472">
    <property type="component" value="Chromosome"/>
</dbReference>
<dbReference type="GO" id="GO:0050660">
    <property type="term" value="F:flavin adenine dinucleotide binding"/>
    <property type="evidence" value="ECO:0007669"/>
    <property type="project" value="InterPro"/>
</dbReference>
<evidence type="ECO:0000313" key="14">
    <source>
        <dbReference type="EMBL" id="UZW76535.1"/>
    </source>
</evidence>
<dbReference type="GO" id="GO:0017150">
    <property type="term" value="F:tRNA dihydrouridine synthase activity"/>
    <property type="evidence" value="ECO:0007669"/>
    <property type="project" value="UniProtKB-UniRule"/>
</dbReference>
<dbReference type="EC" id="1.3.1.-" evidence="9"/>
<evidence type="ECO:0000256" key="3">
    <source>
        <dbReference type="ARBA" id="ARBA00022630"/>
    </source>
</evidence>
<dbReference type="RefSeq" id="WP_251811723.1">
    <property type="nucleotide sequence ID" value="NZ_CP101527.1"/>
</dbReference>
<evidence type="ECO:0000256" key="1">
    <source>
        <dbReference type="ARBA" id="ARBA00001917"/>
    </source>
</evidence>